<reference evidence="1 2" key="1">
    <citation type="submission" date="2018-02" db="EMBL/GenBank/DDBJ databases">
        <title>Draft genome sequences of four Legionella pneumophila clinical strains isolated in Ontario.</title>
        <authorList>
            <person name="Fortuna A."/>
            <person name="Ramnarine R."/>
            <person name="Li A."/>
            <person name="Frantz C."/>
            <person name="Mallo G."/>
        </authorList>
    </citation>
    <scope>NUCLEOTIDE SEQUENCE [LARGE SCALE GENOMIC DNA]</scope>
    <source>
        <strain evidence="1 2">LG61</strain>
    </source>
</reference>
<dbReference type="Proteomes" id="UP000239239">
    <property type="component" value="Unassembled WGS sequence"/>
</dbReference>
<dbReference type="AlphaFoldDB" id="A0A2S6EWS2"/>
<sequence length="178" mass="20667">MSTNQKDLERLLELKKKQEDLQVLNEKDMQERIKLERKYMEFLQMTSQQMEEELKKRGPVKEVDVKGKDIDPIIEDYKKLYSKESWYKEPETKDGKTHLTFPSQEAAGNFFKDQAGKNRSFIVIDGATNKVLAYSNGDGKLYNGNGSVYQGGDFKASKEEFTSFKMPEREDPKMGMQL</sequence>
<dbReference type="EMBL" id="PQWY01000016">
    <property type="protein sequence ID" value="PPK29639.1"/>
    <property type="molecule type" value="Genomic_DNA"/>
</dbReference>
<evidence type="ECO:0000313" key="1">
    <source>
        <dbReference type="EMBL" id="PPK29639.1"/>
    </source>
</evidence>
<proteinExistence type="predicted"/>
<comment type="caution">
    <text evidence="1">The sequence shown here is derived from an EMBL/GenBank/DDBJ whole genome shotgun (WGS) entry which is preliminary data.</text>
</comment>
<protein>
    <submittedName>
        <fullName evidence="1">Type IV secretion protein Dot</fullName>
    </submittedName>
</protein>
<dbReference type="RefSeq" id="WP_027227243.1">
    <property type="nucleotide sequence ID" value="NZ_CP017601.1"/>
</dbReference>
<organism evidence="1 2">
    <name type="scientific">Legionella pneumophila</name>
    <dbReference type="NCBI Taxonomy" id="446"/>
    <lineage>
        <taxon>Bacteria</taxon>
        <taxon>Pseudomonadati</taxon>
        <taxon>Pseudomonadota</taxon>
        <taxon>Gammaproteobacteria</taxon>
        <taxon>Legionellales</taxon>
        <taxon>Legionellaceae</taxon>
        <taxon>Legionella</taxon>
    </lineage>
</organism>
<accession>A0A2S6EWS2</accession>
<dbReference type="OrthoDB" id="5653112at2"/>
<evidence type="ECO:0000313" key="2">
    <source>
        <dbReference type="Proteomes" id="UP000239239"/>
    </source>
</evidence>
<name>A0A2S6EWS2_LEGPN</name>
<gene>
    <name evidence="1" type="ORF">C3928_11220</name>
</gene>